<name>A0A0N0DCE8_FUSLA</name>
<dbReference type="EMBL" id="JXCE01000315">
    <property type="protein sequence ID" value="KPA38114.1"/>
    <property type="molecule type" value="Genomic_DNA"/>
</dbReference>
<feature type="signal peptide" evidence="1">
    <location>
        <begin position="1"/>
        <end position="19"/>
    </location>
</feature>
<dbReference type="OrthoDB" id="2818448at2759"/>
<dbReference type="Proteomes" id="UP000037904">
    <property type="component" value="Unassembled WGS sequence"/>
</dbReference>
<keyword evidence="1" id="KW-0732">Signal</keyword>
<dbReference type="AlphaFoldDB" id="A0A0N0DCE8"/>
<evidence type="ECO:0000256" key="1">
    <source>
        <dbReference type="SAM" id="SignalP"/>
    </source>
</evidence>
<sequence length="81" mass="8539">MVRLSIVTIIFTVISSAAAVNLTKACQCLYSDGSHCCVLLPQGSCQDECRNAGKGSDKCNADGKYSNVSWFTGVGRTKCVG</sequence>
<evidence type="ECO:0000313" key="2">
    <source>
        <dbReference type="EMBL" id="KPA38114.1"/>
    </source>
</evidence>
<protein>
    <submittedName>
        <fullName evidence="2">Uncharacterized protein</fullName>
    </submittedName>
</protein>
<accession>A0A0N0DCE8</accession>
<evidence type="ECO:0000313" key="3">
    <source>
        <dbReference type="Proteomes" id="UP000037904"/>
    </source>
</evidence>
<feature type="chain" id="PRO_5005846571" evidence="1">
    <location>
        <begin position="20"/>
        <end position="81"/>
    </location>
</feature>
<reference evidence="2 3" key="1">
    <citation type="submission" date="2015-04" db="EMBL/GenBank/DDBJ databases">
        <title>The draft genome sequence of Fusarium langsethiae, a T-2/HT-2 mycotoxin producer.</title>
        <authorList>
            <person name="Lysoe E."/>
            <person name="Divon H.H."/>
            <person name="Terzi V."/>
            <person name="Orru L."/>
            <person name="Lamontanara A."/>
            <person name="Kolseth A.-K."/>
            <person name="Frandsen R.J."/>
            <person name="Nielsen K."/>
            <person name="Thrane U."/>
        </authorList>
    </citation>
    <scope>NUCLEOTIDE SEQUENCE [LARGE SCALE GENOMIC DNA]</scope>
    <source>
        <strain evidence="2 3">Fl201059</strain>
    </source>
</reference>
<keyword evidence="3" id="KW-1185">Reference proteome</keyword>
<organism evidence="2 3">
    <name type="scientific">Fusarium langsethiae</name>
    <dbReference type="NCBI Taxonomy" id="179993"/>
    <lineage>
        <taxon>Eukaryota</taxon>
        <taxon>Fungi</taxon>
        <taxon>Dikarya</taxon>
        <taxon>Ascomycota</taxon>
        <taxon>Pezizomycotina</taxon>
        <taxon>Sordariomycetes</taxon>
        <taxon>Hypocreomycetidae</taxon>
        <taxon>Hypocreales</taxon>
        <taxon>Nectriaceae</taxon>
        <taxon>Fusarium</taxon>
    </lineage>
</organism>
<proteinExistence type="predicted"/>
<comment type="caution">
    <text evidence="2">The sequence shown here is derived from an EMBL/GenBank/DDBJ whole genome shotgun (WGS) entry which is preliminary data.</text>
</comment>
<gene>
    <name evidence="2" type="ORF">FLAG1_09066</name>
</gene>